<evidence type="ECO:0000256" key="2">
    <source>
        <dbReference type="ARBA" id="ARBA00022448"/>
    </source>
</evidence>
<reference evidence="10 11" key="1">
    <citation type="journal article" date="2021" name="Environ. Microbiol.">
        <title>Gene family expansions and transcriptome signatures uncover fungal adaptations to wood decay.</title>
        <authorList>
            <person name="Hage H."/>
            <person name="Miyauchi S."/>
            <person name="Viragh M."/>
            <person name="Drula E."/>
            <person name="Min B."/>
            <person name="Chaduli D."/>
            <person name="Navarro D."/>
            <person name="Favel A."/>
            <person name="Norest M."/>
            <person name="Lesage-Meessen L."/>
            <person name="Balint B."/>
            <person name="Merenyi Z."/>
            <person name="de Eugenio L."/>
            <person name="Morin E."/>
            <person name="Martinez A.T."/>
            <person name="Baldrian P."/>
            <person name="Stursova M."/>
            <person name="Martinez M.J."/>
            <person name="Novotny C."/>
            <person name="Magnuson J.K."/>
            <person name="Spatafora J.W."/>
            <person name="Maurice S."/>
            <person name="Pangilinan J."/>
            <person name="Andreopoulos W."/>
            <person name="LaButti K."/>
            <person name="Hundley H."/>
            <person name="Na H."/>
            <person name="Kuo A."/>
            <person name="Barry K."/>
            <person name="Lipzen A."/>
            <person name="Henrissat B."/>
            <person name="Riley R."/>
            <person name="Ahrendt S."/>
            <person name="Nagy L.G."/>
            <person name="Grigoriev I.V."/>
            <person name="Martin F."/>
            <person name="Rosso M.N."/>
        </authorList>
    </citation>
    <scope>NUCLEOTIDE SEQUENCE [LARGE SCALE GENOMIC DNA]</scope>
    <source>
        <strain evidence="10 11">CIRM-BRFM 1785</strain>
    </source>
</reference>
<keyword evidence="5 8" id="KW-1133">Transmembrane helix</keyword>
<evidence type="ECO:0000256" key="3">
    <source>
        <dbReference type="ARBA" id="ARBA00022692"/>
    </source>
</evidence>
<feature type="transmembrane region" description="Helical" evidence="8">
    <location>
        <begin position="523"/>
        <end position="542"/>
    </location>
</feature>
<feature type="transmembrane region" description="Helical" evidence="8">
    <location>
        <begin position="492"/>
        <end position="517"/>
    </location>
</feature>
<evidence type="ECO:0000256" key="1">
    <source>
        <dbReference type="ARBA" id="ARBA00004141"/>
    </source>
</evidence>
<gene>
    <name evidence="10" type="ORF">C8Q71DRAFT_721574</name>
</gene>
<dbReference type="Proteomes" id="UP000814176">
    <property type="component" value="Unassembled WGS sequence"/>
</dbReference>
<dbReference type="RefSeq" id="XP_047781375.1">
    <property type="nucleotide sequence ID" value="XM_047921462.1"/>
</dbReference>
<keyword evidence="11" id="KW-1185">Reference proteome</keyword>
<dbReference type="InterPro" id="IPR004840">
    <property type="entry name" value="Amino_acid_permease_CS"/>
</dbReference>
<feature type="transmembrane region" description="Helical" evidence="8">
    <location>
        <begin position="60"/>
        <end position="79"/>
    </location>
</feature>
<keyword evidence="3 8" id="KW-0812">Transmembrane</keyword>
<dbReference type="GeneID" id="72002194"/>
<accession>A0ABQ8KNJ9</accession>
<keyword evidence="6 8" id="KW-0472">Membrane</keyword>
<dbReference type="PROSITE" id="PS00218">
    <property type="entry name" value="AMINO_ACID_PERMEASE_1"/>
    <property type="match status" value="1"/>
</dbReference>
<feature type="transmembrane region" description="Helical" evidence="8">
    <location>
        <begin position="279"/>
        <end position="299"/>
    </location>
</feature>
<feature type="transmembrane region" description="Helical" evidence="8">
    <location>
        <begin position="372"/>
        <end position="398"/>
    </location>
</feature>
<dbReference type="PANTHER" id="PTHR43341">
    <property type="entry name" value="AMINO ACID PERMEASE"/>
    <property type="match status" value="1"/>
</dbReference>
<organism evidence="10 11">
    <name type="scientific">Rhodofomes roseus</name>
    <dbReference type="NCBI Taxonomy" id="34475"/>
    <lineage>
        <taxon>Eukaryota</taxon>
        <taxon>Fungi</taxon>
        <taxon>Dikarya</taxon>
        <taxon>Basidiomycota</taxon>
        <taxon>Agaricomycotina</taxon>
        <taxon>Agaricomycetes</taxon>
        <taxon>Polyporales</taxon>
        <taxon>Rhodofomes</taxon>
    </lineage>
</organism>
<evidence type="ECO:0000259" key="9">
    <source>
        <dbReference type="Pfam" id="PF00324"/>
    </source>
</evidence>
<dbReference type="InterPro" id="IPR004841">
    <property type="entry name" value="AA-permease/SLC12A_dom"/>
</dbReference>
<feature type="transmembrane region" description="Helical" evidence="8">
    <location>
        <begin position="320"/>
        <end position="341"/>
    </location>
</feature>
<keyword evidence="4" id="KW-0029">Amino-acid transport</keyword>
<comment type="subcellular location">
    <subcellularLocation>
        <location evidence="1">Membrane</location>
        <topology evidence="1">Multi-pass membrane protein</topology>
    </subcellularLocation>
</comment>
<evidence type="ECO:0000256" key="4">
    <source>
        <dbReference type="ARBA" id="ARBA00022970"/>
    </source>
</evidence>
<evidence type="ECO:0000313" key="10">
    <source>
        <dbReference type="EMBL" id="KAH9839725.1"/>
    </source>
</evidence>
<evidence type="ECO:0000256" key="6">
    <source>
        <dbReference type="ARBA" id="ARBA00023136"/>
    </source>
</evidence>
<dbReference type="Pfam" id="PF00324">
    <property type="entry name" value="AA_permease"/>
    <property type="match status" value="1"/>
</dbReference>
<feature type="transmembrane region" description="Helical" evidence="8">
    <location>
        <begin position="222"/>
        <end position="242"/>
    </location>
</feature>
<feature type="transmembrane region" description="Helical" evidence="8">
    <location>
        <begin position="418"/>
        <end position="435"/>
    </location>
</feature>
<protein>
    <submittedName>
        <fullName evidence="10">General amino acid permease 1</fullName>
    </submittedName>
</protein>
<evidence type="ECO:0000256" key="7">
    <source>
        <dbReference type="SAM" id="MobiDB-lite"/>
    </source>
</evidence>
<feature type="transmembrane region" description="Helical" evidence="8">
    <location>
        <begin position="447"/>
        <end position="471"/>
    </location>
</feature>
<name>A0ABQ8KNJ9_9APHY</name>
<comment type="caution">
    <text evidence="10">The sequence shown here is derived from an EMBL/GenBank/DDBJ whole genome shotgun (WGS) entry which is preliminary data.</text>
</comment>
<dbReference type="PANTHER" id="PTHR43341:SF4">
    <property type="entry name" value="ARGININE PERMEASE CAN1-RELATED"/>
    <property type="match status" value="1"/>
</dbReference>
<keyword evidence="2" id="KW-0813">Transport</keyword>
<evidence type="ECO:0000256" key="8">
    <source>
        <dbReference type="SAM" id="Phobius"/>
    </source>
</evidence>
<sequence length="584" mass="64080">MDQNDYGAQYAAKTGDEKTEGSSLEKGTQELAVQDDQAYHFDPADLDQVQRRLKQRHVQMIAIAGTLGTGLFLGSGAALREGGPLGALIGYALVGTVGYATLCSLGEMTAFAPISGSFPHYAARWADPALGFALGCHAYRACIHCWASTGKRALALLSRCPPVWNYFYTSAISTPVEISAAVVLLTFWDADTGHAAAYTAAITFGVCAINIFGVRWFGEAEFCFSIIKIFLITLLIITGLVVDLGGGPDHDRIGFRYWKEPGPIASAGLEPKHIGLDRLLALISVIVQAAFSFQGMELVAIAASETQSPRRNIAKAVRRVFWRILVFYILGILITGMLVPFNDPDLLQSSGTAAESPYVIAFTRAGIKVLPAFINACVFTSAFSAGNSFLFSASRILYGLAIRGQAPRILGYCTKKGLPIAAILVSAAFAWLSFMNVSSGAETVFNWFVNLSTTAGFFSWGAICVTYLRFYKGLKVQGIDRTKFSYYSNLQPYLAWWAIGWLIFFILINGFAVFWVWNTDSFITAYINIPIFAVLYVFWKVFKRTRSWRPDEMDFVTAIPTVEETELPEVPSTTFWGKIGDVIF</sequence>
<evidence type="ECO:0000313" key="11">
    <source>
        <dbReference type="Proteomes" id="UP000814176"/>
    </source>
</evidence>
<feature type="transmembrane region" description="Helical" evidence="8">
    <location>
        <begin position="194"/>
        <end position="213"/>
    </location>
</feature>
<feature type="region of interest" description="Disordered" evidence="7">
    <location>
        <begin position="1"/>
        <end position="26"/>
    </location>
</feature>
<dbReference type="Gene3D" id="1.20.1740.10">
    <property type="entry name" value="Amino acid/polyamine transporter I"/>
    <property type="match status" value="1"/>
</dbReference>
<dbReference type="PIRSF" id="PIRSF006060">
    <property type="entry name" value="AA_transporter"/>
    <property type="match status" value="1"/>
</dbReference>
<evidence type="ECO:0000256" key="5">
    <source>
        <dbReference type="ARBA" id="ARBA00022989"/>
    </source>
</evidence>
<proteinExistence type="predicted"/>
<feature type="domain" description="Amino acid permease/ SLC12A" evidence="9">
    <location>
        <begin position="57"/>
        <end position="546"/>
    </location>
</feature>
<dbReference type="InterPro" id="IPR050524">
    <property type="entry name" value="APC_YAT"/>
</dbReference>
<feature type="transmembrane region" description="Helical" evidence="8">
    <location>
        <begin position="166"/>
        <end position="188"/>
    </location>
</feature>
<feature type="transmembrane region" description="Helical" evidence="8">
    <location>
        <begin position="85"/>
        <end position="105"/>
    </location>
</feature>
<dbReference type="EMBL" id="JADCUA010000005">
    <property type="protein sequence ID" value="KAH9839725.1"/>
    <property type="molecule type" value="Genomic_DNA"/>
</dbReference>